<accession>A0A0B0PSQ9</accession>
<dbReference type="Proteomes" id="UP000032142">
    <property type="component" value="Unassembled WGS sequence"/>
</dbReference>
<evidence type="ECO:0000313" key="1">
    <source>
        <dbReference type="EMBL" id="KHG26441.1"/>
    </source>
</evidence>
<protein>
    <submittedName>
        <fullName evidence="1">Uncharacterized protein</fullName>
    </submittedName>
</protein>
<organism evidence="1 2">
    <name type="scientific">Gossypium arboreum</name>
    <name type="common">Tree cotton</name>
    <name type="synonym">Gossypium nanking</name>
    <dbReference type="NCBI Taxonomy" id="29729"/>
    <lineage>
        <taxon>Eukaryota</taxon>
        <taxon>Viridiplantae</taxon>
        <taxon>Streptophyta</taxon>
        <taxon>Embryophyta</taxon>
        <taxon>Tracheophyta</taxon>
        <taxon>Spermatophyta</taxon>
        <taxon>Magnoliopsida</taxon>
        <taxon>eudicotyledons</taxon>
        <taxon>Gunneridae</taxon>
        <taxon>Pentapetalae</taxon>
        <taxon>rosids</taxon>
        <taxon>malvids</taxon>
        <taxon>Malvales</taxon>
        <taxon>Malvaceae</taxon>
        <taxon>Malvoideae</taxon>
        <taxon>Gossypium</taxon>
    </lineage>
</organism>
<dbReference type="EMBL" id="KN436646">
    <property type="protein sequence ID" value="KHG26441.1"/>
    <property type="molecule type" value="Genomic_DNA"/>
</dbReference>
<keyword evidence="2" id="KW-1185">Reference proteome</keyword>
<sequence length="41" mass="4498">MVTVFIGGVTLGTMSFHCNFLLSFEIHKSSQSETQSPIPIL</sequence>
<name>A0A0B0PSQ9_GOSAR</name>
<proteinExistence type="predicted"/>
<dbReference type="AlphaFoldDB" id="A0A0B0PSQ9"/>
<gene>
    <name evidence="1" type="ORF">F383_08264</name>
</gene>
<evidence type="ECO:0000313" key="2">
    <source>
        <dbReference type="Proteomes" id="UP000032142"/>
    </source>
</evidence>
<reference evidence="2" key="1">
    <citation type="submission" date="2014-09" db="EMBL/GenBank/DDBJ databases">
        <authorList>
            <person name="Mudge J."/>
            <person name="Ramaraj T."/>
            <person name="Lindquist I.E."/>
            <person name="Bharti A.K."/>
            <person name="Sundararajan A."/>
            <person name="Cameron C.T."/>
            <person name="Woodward J.E."/>
            <person name="May G.D."/>
            <person name="Brubaker C."/>
            <person name="Broadhvest J."/>
            <person name="Wilkins T.A."/>
        </authorList>
    </citation>
    <scope>NUCLEOTIDE SEQUENCE</scope>
    <source>
        <strain evidence="2">cv. AKA8401</strain>
    </source>
</reference>